<accession>A0A5C8I4S3</accession>
<protein>
    <submittedName>
        <fullName evidence="2">GNAT family N-acetyltransferase</fullName>
    </submittedName>
</protein>
<dbReference type="PROSITE" id="PS51186">
    <property type="entry name" value="GNAT"/>
    <property type="match status" value="1"/>
</dbReference>
<dbReference type="EMBL" id="VRSX01000002">
    <property type="protein sequence ID" value="TXK14032.1"/>
    <property type="molecule type" value="Genomic_DNA"/>
</dbReference>
<keyword evidence="2" id="KW-0808">Transferase</keyword>
<dbReference type="CDD" id="cd04301">
    <property type="entry name" value="NAT_SF"/>
    <property type="match status" value="1"/>
</dbReference>
<evidence type="ECO:0000313" key="2">
    <source>
        <dbReference type="EMBL" id="TXK14032.1"/>
    </source>
</evidence>
<keyword evidence="3" id="KW-1185">Reference proteome</keyword>
<dbReference type="SUPFAM" id="SSF55729">
    <property type="entry name" value="Acyl-CoA N-acyltransferases (Nat)"/>
    <property type="match status" value="1"/>
</dbReference>
<evidence type="ECO:0000259" key="1">
    <source>
        <dbReference type="PROSITE" id="PS51186"/>
    </source>
</evidence>
<dbReference type="Proteomes" id="UP000321949">
    <property type="component" value="Unassembled WGS sequence"/>
</dbReference>
<reference evidence="2 3" key="1">
    <citation type="submission" date="2019-08" db="EMBL/GenBank/DDBJ databases">
        <authorList>
            <person name="Dong K."/>
        </authorList>
    </citation>
    <scope>NUCLEOTIDE SEQUENCE [LARGE SCALE GENOMIC DNA]</scope>
    <source>
        <strain evidence="2 3">K-1</strain>
    </source>
</reference>
<evidence type="ECO:0000313" key="3">
    <source>
        <dbReference type="Proteomes" id="UP000321949"/>
    </source>
</evidence>
<feature type="domain" description="N-acetyltransferase" evidence="1">
    <location>
        <begin position="26"/>
        <end position="187"/>
    </location>
</feature>
<dbReference type="GO" id="GO:0016747">
    <property type="term" value="F:acyltransferase activity, transferring groups other than amino-acyl groups"/>
    <property type="evidence" value="ECO:0007669"/>
    <property type="project" value="InterPro"/>
</dbReference>
<dbReference type="InterPro" id="IPR016181">
    <property type="entry name" value="Acyl_CoA_acyltransferase"/>
</dbReference>
<sequence length="365" mass="40394">MTVLGTERPVVVPVGVPRHIDGDDARDFRALADVFNTALHHDLGLDHLRWDAAEMLPAWQDQTDRLQAAFLAWKDGRPAGALALTAPREEGATELEFDLLALPDARRDGAVEDALLQRLLAEAARLGRTHVQTYTLHRADAGGERIGSPTGFGSVPVDRYSRFYRDHGFTLQQVERNSILDLTAPLDRVQELLATAEAAAAAGPHYRLRTWTSPTPAPWRAEFAHVISRMSTDAPFAGLTMTEETWDAARVARRDERLRAGGLLVSVAVVEHVPTGRLVAYNELTIGADRTRPTNQWGTLVLREHRGHRLGTLVKCANILRWRELVPQSPVITTFNAEENRPMLDVNEALGFTPLTVAGAWQRVS</sequence>
<dbReference type="AlphaFoldDB" id="A0A5C8I4S3"/>
<dbReference type="RefSeq" id="WP_147049244.1">
    <property type="nucleotide sequence ID" value="NZ_BKAH01000001.1"/>
</dbReference>
<name>A0A5C8I4S3_9MICO</name>
<dbReference type="OrthoDB" id="4119890at2"/>
<gene>
    <name evidence="2" type="ORF">FVP74_05400</name>
</gene>
<dbReference type="InterPro" id="IPR000182">
    <property type="entry name" value="GNAT_dom"/>
</dbReference>
<proteinExistence type="predicted"/>
<comment type="caution">
    <text evidence="2">The sequence shown here is derived from an EMBL/GenBank/DDBJ whole genome shotgun (WGS) entry which is preliminary data.</text>
</comment>
<dbReference type="Gene3D" id="3.40.630.30">
    <property type="match status" value="1"/>
</dbReference>
<organism evidence="2 3">
    <name type="scientific">Microbacterium saccharophilum</name>
    <dbReference type="NCBI Taxonomy" id="1213358"/>
    <lineage>
        <taxon>Bacteria</taxon>
        <taxon>Bacillati</taxon>
        <taxon>Actinomycetota</taxon>
        <taxon>Actinomycetes</taxon>
        <taxon>Micrococcales</taxon>
        <taxon>Microbacteriaceae</taxon>
        <taxon>Microbacterium</taxon>
    </lineage>
</organism>